<evidence type="ECO:0000313" key="3">
    <source>
        <dbReference type="Proteomes" id="UP001432322"/>
    </source>
</evidence>
<protein>
    <submittedName>
        <fullName evidence="2">Uncharacterized protein</fullName>
    </submittedName>
</protein>
<feature type="region of interest" description="Disordered" evidence="1">
    <location>
        <begin position="134"/>
        <end position="162"/>
    </location>
</feature>
<reference evidence="2" key="1">
    <citation type="submission" date="2023-10" db="EMBL/GenBank/DDBJ databases">
        <title>Genome assembly of Pristionchus species.</title>
        <authorList>
            <person name="Yoshida K."/>
            <person name="Sommer R.J."/>
        </authorList>
    </citation>
    <scope>NUCLEOTIDE SEQUENCE</scope>
    <source>
        <strain evidence="2">RS5133</strain>
    </source>
</reference>
<dbReference type="Proteomes" id="UP001432322">
    <property type="component" value="Unassembled WGS sequence"/>
</dbReference>
<proteinExistence type="predicted"/>
<keyword evidence="3" id="KW-1185">Reference proteome</keyword>
<feature type="region of interest" description="Disordered" evidence="1">
    <location>
        <begin position="91"/>
        <end position="120"/>
    </location>
</feature>
<evidence type="ECO:0000256" key="1">
    <source>
        <dbReference type="SAM" id="MobiDB-lite"/>
    </source>
</evidence>
<dbReference type="EMBL" id="BTSY01000002">
    <property type="protein sequence ID" value="GMT15234.1"/>
    <property type="molecule type" value="Genomic_DNA"/>
</dbReference>
<accession>A0AAV5VBP1</accession>
<dbReference type="AlphaFoldDB" id="A0AAV5VBP1"/>
<evidence type="ECO:0000313" key="2">
    <source>
        <dbReference type="EMBL" id="GMT15234.1"/>
    </source>
</evidence>
<feature type="compositionally biased region" description="Basic and acidic residues" evidence="1">
    <location>
        <begin position="142"/>
        <end position="162"/>
    </location>
</feature>
<feature type="compositionally biased region" description="Basic and acidic residues" evidence="1">
    <location>
        <begin position="103"/>
        <end position="120"/>
    </location>
</feature>
<comment type="caution">
    <text evidence="2">The sequence shown here is derived from an EMBL/GenBank/DDBJ whole genome shotgun (WGS) entry which is preliminary data.</text>
</comment>
<feature type="non-terminal residue" evidence="2">
    <location>
        <position position="1"/>
    </location>
</feature>
<name>A0AAV5VBP1_9BILA</name>
<sequence>TEQETTELSSSELHELDDLDMLLITSDESFRPVTSKNPARPLTSEERASFPSNNVSVIADSLPTNLKNVIFWPIGKDLKLLKRAIALRRSRDAEAKKRKHRSRQDPSLDQKYRSESHGRIHATNERTSFLSSYLRRRQPSGESRRLVNERERREEKERGVKTTRDLMRSAILERISAMEELLRESS</sequence>
<gene>
    <name evidence="2" type="ORF">PFISCL1PPCAC_6531</name>
</gene>
<organism evidence="2 3">
    <name type="scientific">Pristionchus fissidentatus</name>
    <dbReference type="NCBI Taxonomy" id="1538716"/>
    <lineage>
        <taxon>Eukaryota</taxon>
        <taxon>Metazoa</taxon>
        <taxon>Ecdysozoa</taxon>
        <taxon>Nematoda</taxon>
        <taxon>Chromadorea</taxon>
        <taxon>Rhabditida</taxon>
        <taxon>Rhabditina</taxon>
        <taxon>Diplogasteromorpha</taxon>
        <taxon>Diplogasteroidea</taxon>
        <taxon>Neodiplogasteridae</taxon>
        <taxon>Pristionchus</taxon>
    </lineage>
</organism>